<dbReference type="InterPro" id="IPR014717">
    <property type="entry name" value="Transl_elong_EF1B/ribsomal_bS6"/>
</dbReference>
<dbReference type="GO" id="GO:0005763">
    <property type="term" value="C:mitochondrial small ribosomal subunit"/>
    <property type="evidence" value="ECO:0007669"/>
    <property type="project" value="TreeGrafter"/>
</dbReference>
<dbReference type="GO" id="GO:0006412">
    <property type="term" value="P:translation"/>
    <property type="evidence" value="ECO:0007669"/>
    <property type="project" value="InterPro"/>
</dbReference>
<dbReference type="GO" id="GO:0070181">
    <property type="term" value="F:small ribosomal subunit rRNA binding"/>
    <property type="evidence" value="ECO:0007669"/>
    <property type="project" value="TreeGrafter"/>
</dbReference>
<dbReference type="NCBIfam" id="TIGR00166">
    <property type="entry name" value="S6"/>
    <property type="match status" value="1"/>
</dbReference>
<evidence type="ECO:0000256" key="4">
    <source>
        <dbReference type="ARBA" id="ARBA00023128"/>
    </source>
</evidence>
<dbReference type="PANTHER" id="PTHR21011:SF1">
    <property type="entry name" value="SMALL RIBOSOMAL SUBUNIT PROTEIN BS6M"/>
    <property type="match status" value="1"/>
</dbReference>
<keyword evidence="3" id="KW-0689">Ribosomal protein</keyword>
<evidence type="ECO:0000256" key="7">
    <source>
        <dbReference type="ARBA" id="ARBA00037226"/>
    </source>
</evidence>
<dbReference type="Pfam" id="PF01250">
    <property type="entry name" value="Ribosomal_S6"/>
    <property type="match status" value="1"/>
</dbReference>
<evidence type="ECO:0000256" key="3">
    <source>
        <dbReference type="ARBA" id="ARBA00022980"/>
    </source>
</evidence>
<dbReference type="InterPro" id="IPR035980">
    <property type="entry name" value="Ribosomal_bS6_sf"/>
</dbReference>
<comment type="function">
    <text evidence="7">Component of the mitochondrial ribosome (mitoribosome), a dedicated translation machinery responsible for the synthesis of mitochondrial genome-encoded proteins, including at least some of the essential transmembrane subunits of the mitochondrial respiratory chain. The mitoribosomes are attached to the mitochondrial inner membrane and translation products are cotranslationally integrated into the membrane.</text>
</comment>
<organism evidence="8 9">
    <name type="scientific">Terfezia boudieri ATCC MYA-4762</name>
    <dbReference type="NCBI Taxonomy" id="1051890"/>
    <lineage>
        <taxon>Eukaryota</taxon>
        <taxon>Fungi</taxon>
        <taxon>Dikarya</taxon>
        <taxon>Ascomycota</taxon>
        <taxon>Pezizomycotina</taxon>
        <taxon>Pezizomycetes</taxon>
        <taxon>Pezizales</taxon>
        <taxon>Pezizaceae</taxon>
        <taxon>Terfezia</taxon>
    </lineage>
</organism>
<keyword evidence="4" id="KW-0496">Mitochondrion</keyword>
<dbReference type="STRING" id="1051890.A0A3N4M3J4"/>
<dbReference type="GO" id="GO:0003735">
    <property type="term" value="F:structural constituent of ribosome"/>
    <property type="evidence" value="ECO:0007669"/>
    <property type="project" value="InterPro"/>
</dbReference>
<sequence length="116" mass="13044">MLYELIAVVRPGSLHEVKDIAKTAGLIVLNSGGVVRGYTNWGMLLLPTRAKKHQATYTHGHYFLMRFDSNGKAQQTVRNTLGLDPRMIKFSVVKLGERLDQIDSVSGKEWKFQMPA</sequence>
<evidence type="ECO:0000256" key="2">
    <source>
        <dbReference type="ARBA" id="ARBA00009512"/>
    </source>
</evidence>
<dbReference type="InParanoid" id="A0A3N4M3J4"/>
<dbReference type="InterPro" id="IPR000529">
    <property type="entry name" value="Ribosomal_bS6"/>
</dbReference>
<comment type="similarity">
    <text evidence="2">Belongs to the bacterial ribosomal protein bS6 family.</text>
</comment>
<keyword evidence="9" id="KW-1185">Reference proteome</keyword>
<comment type="subcellular location">
    <subcellularLocation>
        <location evidence="1">Mitochondrion</location>
    </subcellularLocation>
</comment>
<evidence type="ECO:0000256" key="5">
    <source>
        <dbReference type="ARBA" id="ARBA00023274"/>
    </source>
</evidence>
<gene>
    <name evidence="8" type="ORF">L211DRAFT_800221</name>
</gene>
<keyword evidence="5" id="KW-0687">Ribonucleoprotein</keyword>
<dbReference type="Proteomes" id="UP000267821">
    <property type="component" value="Unassembled WGS sequence"/>
</dbReference>
<accession>A0A3N4M3J4</accession>
<dbReference type="CDD" id="cd15465">
    <property type="entry name" value="bS6_mito"/>
    <property type="match status" value="1"/>
</dbReference>
<dbReference type="EMBL" id="ML121527">
    <property type="protein sequence ID" value="RPB29736.1"/>
    <property type="molecule type" value="Genomic_DNA"/>
</dbReference>
<name>A0A3N4M3J4_9PEZI</name>
<evidence type="ECO:0000256" key="6">
    <source>
        <dbReference type="ARBA" id="ARBA00035170"/>
    </source>
</evidence>
<dbReference type="PANTHER" id="PTHR21011">
    <property type="entry name" value="MITOCHONDRIAL 28S RIBOSOMAL PROTEIN S6"/>
    <property type="match status" value="1"/>
</dbReference>
<reference evidence="8 9" key="1">
    <citation type="journal article" date="2018" name="Nat. Ecol. Evol.">
        <title>Pezizomycetes genomes reveal the molecular basis of ectomycorrhizal truffle lifestyle.</title>
        <authorList>
            <person name="Murat C."/>
            <person name="Payen T."/>
            <person name="Noel B."/>
            <person name="Kuo A."/>
            <person name="Morin E."/>
            <person name="Chen J."/>
            <person name="Kohler A."/>
            <person name="Krizsan K."/>
            <person name="Balestrini R."/>
            <person name="Da Silva C."/>
            <person name="Montanini B."/>
            <person name="Hainaut M."/>
            <person name="Levati E."/>
            <person name="Barry K.W."/>
            <person name="Belfiori B."/>
            <person name="Cichocki N."/>
            <person name="Clum A."/>
            <person name="Dockter R.B."/>
            <person name="Fauchery L."/>
            <person name="Guy J."/>
            <person name="Iotti M."/>
            <person name="Le Tacon F."/>
            <person name="Lindquist E.A."/>
            <person name="Lipzen A."/>
            <person name="Malagnac F."/>
            <person name="Mello A."/>
            <person name="Molinier V."/>
            <person name="Miyauchi S."/>
            <person name="Poulain J."/>
            <person name="Riccioni C."/>
            <person name="Rubini A."/>
            <person name="Sitrit Y."/>
            <person name="Splivallo R."/>
            <person name="Traeger S."/>
            <person name="Wang M."/>
            <person name="Zifcakova L."/>
            <person name="Wipf D."/>
            <person name="Zambonelli A."/>
            <person name="Paolocci F."/>
            <person name="Nowrousian M."/>
            <person name="Ottonello S."/>
            <person name="Baldrian P."/>
            <person name="Spatafora J.W."/>
            <person name="Henrissat B."/>
            <person name="Nagy L.G."/>
            <person name="Aury J.M."/>
            <person name="Wincker P."/>
            <person name="Grigoriev I.V."/>
            <person name="Bonfante P."/>
            <person name="Martin F.M."/>
        </authorList>
    </citation>
    <scope>NUCLEOTIDE SEQUENCE [LARGE SCALE GENOMIC DNA]</scope>
    <source>
        <strain evidence="8 9">ATCC MYA-4762</strain>
    </source>
</reference>
<dbReference type="AlphaFoldDB" id="A0A3N4M3J4"/>
<proteinExistence type="inferred from homology"/>
<dbReference type="FunFam" id="3.30.70.60:FF:000007">
    <property type="entry name" value="37S ribosomal protein Mrp17"/>
    <property type="match status" value="1"/>
</dbReference>
<dbReference type="FunCoup" id="A0A3N4M3J4">
    <property type="interactions" value="221"/>
</dbReference>
<dbReference type="Gene3D" id="3.30.70.60">
    <property type="match status" value="1"/>
</dbReference>
<protein>
    <recommendedName>
        <fullName evidence="6">Small ribosomal subunit protein bS6m</fullName>
    </recommendedName>
</protein>
<evidence type="ECO:0000256" key="1">
    <source>
        <dbReference type="ARBA" id="ARBA00004173"/>
    </source>
</evidence>
<evidence type="ECO:0000313" key="8">
    <source>
        <dbReference type="EMBL" id="RPB29736.1"/>
    </source>
</evidence>
<dbReference type="SUPFAM" id="SSF54995">
    <property type="entry name" value="Ribosomal protein S6"/>
    <property type="match status" value="1"/>
</dbReference>
<dbReference type="OrthoDB" id="10259681at2759"/>
<evidence type="ECO:0000313" key="9">
    <source>
        <dbReference type="Proteomes" id="UP000267821"/>
    </source>
</evidence>